<keyword evidence="1" id="KW-0732">Signal</keyword>
<feature type="domain" description="Oxidoreductase molybdopterin-binding" evidence="2">
    <location>
        <begin position="96"/>
        <end position="235"/>
    </location>
</feature>
<reference evidence="3 4" key="1">
    <citation type="journal article" date="2019" name="Microbiol. Resour. Announc.">
        <title>Draft Genome Sequences of Type Strains of Gordonibacter faecihominis, Paraeggerthella hongkongensis, Parvibacter caecicola,Slackia equolifaciens, Slackia faecicanis, and Slackia isoflavoniconvertens.</title>
        <authorList>
            <person name="Danylec N."/>
            <person name="Stoll D.A."/>
            <person name="Dotsch A."/>
            <person name="Huch M."/>
        </authorList>
    </citation>
    <scope>NUCLEOTIDE SEQUENCE [LARGE SCALE GENOMIC DNA]</scope>
    <source>
        <strain evidence="3 4">DSM 18785</strain>
    </source>
</reference>
<comment type="caution">
    <text evidence="3">The sequence shown here is derived from an EMBL/GenBank/DDBJ whole genome shotgun (WGS) entry which is preliminary data.</text>
</comment>
<dbReference type="AlphaFoldDB" id="A0A3N0AYH9"/>
<feature type="chain" id="PRO_5018006320" evidence="1">
    <location>
        <begin position="26"/>
        <end position="263"/>
    </location>
</feature>
<dbReference type="InterPro" id="IPR036374">
    <property type="entry name" value="OxRdtase_Mopterin-bd_sf"/>
</dbReference>
<dbReference type="Pfam" id="PF00174">
    <property type="entry name" value="Oxidored_molyb"/>
    <property type="match status" value="1"/>
</dbReference>
<dbReference type="SUPFAM" id="SSF56524">
    <property type="entry name" value="Oxidoreductase molybdopterin-binding domain"/>
    <property type="match status" value="1"/>
</dbReference>
<feature type="signal peptide" evidence="1">
    <location>
        <begin position="1"/>
        <end position="25"/>
    </location>
</feature>
<organism evidence="3 4">
    <name type="scientific">Adlercreutzia equolifaciens subsp. celatus DSM 18785</name>
    <dbReference type="NCBI Taxonomy" id="1121021"/>
    <lineage>
        <taxon>Bacteria</taxon>
        <taxon>Bacillati</taxon>
        <taxon>Actinomycetota</taxon>
        <taxon>Coriobacteriia</taxon>
        <taxon>Eggerthellales</taxon>
        <taxon>Eggerthellaceae</taxon>
        <taxon>Adlercreutzia</taxon>
    </lineage>
</organism>
<name>A0A3N0AYH9_9ACTN</name>
<evidence type="ECO:0000259" key="2">
    <source>
        <dbReference type="Pfam" id="PF00174"/>
    </source>
</evidence>
<dbReference type="InterPro" id="IPR000572">
    <property type="entry name" value="OxRdtase_Mopterin-bd_dom"/>
</dbReference>
<gene>
    <name evidence="3" type="ORF">DMP10_01360</name>
</gene>
<sequence length="263" mass="27119">MNKTTKTVVAVASASMLLVPSVAFAADQPNAPATGAEGVGYEATSVVRASALKTSIAEGVFSYDQTTITPNSVIAKMFNKASVALCGASSELTVTNAMEWSVNVKGDVSNAYTATLGELQEENEKTALMGCTCASNTPDGAASITAEVTGIPLATIIGRALPDADADAVRLVSADGYAVTMPLDYIMARNSVISYNINGEDLSESVGGTNQLWIDGAAAKFFARNIETIEVFASDEEVSVPGEETPGDGEYVNRPNVGVLAAS</sequence>
<dbReference type="RefSeq" id="WP_117284902.1">
    <property type="nucleotide sequence ID" value="NZ_JAMTCE010000009.1"/>
</dbReference>
<protein>
    <submittedName>
        <fullName evidence="3">Molybdopterin-binding protein</fullName>
    </submittedName>
</protein>
<evidence type="ECO:0000313" key="3">
    <source>
        <dbReference type="EMBL" id="RNL39609.1"/>
    </source>
</evidence>
<proteinExistence type="predicted"/>
<dbReference type="Gene3D" id="3.90.420.10">
    <property type="entry name" value="Oxidoreductase, molybdopterin-binding domain"/>
    <property type="match status" value="1"/>
</dbReference>
<evidence type="ECO:0000313" key="4">
    <source>
        <dbReference type="Proteomes" id="UP000278327"/>
    </source>
</evidence>
<dbReference type="EMBL" id="QICA01000002">
    <property type="protein sequence ID" value="RNL39609.1"/>
    <property type="molecule type" value="Genomic_DNA"/>
</dbReference>
<accession>A0A3N0AYH9</accession>
<keyword evidence="4" id="KW-1185">Reference proteome</keyword>
<dbReference type="Proteomes" id="UP000278327">
    <property type="component" value="Unassembled WGS sequence"/>
</dbReference>
<evidence type="ECO:0000256" key="1">
    <source>
        <dbReference type="SAM" id="SignalP"/>
    </source>
</evidence>